<dbReference type="Proteomes" id="UP000670527">
    <property type="component" value="Unassembled WGS sequence"/>
</dbReference>
<dbReference type="PANTHER" id="PTHR30547">
    <property type="entry name" value="UNCHARACTERIZED PROTEIN YHCG-RELATED"/>
    <property type="match status" value="1"/>
</dbReference>
<keyword evidence="4" id="KW-1185">Reference proteome</keyword>
<proteinExistence type="predicted"/>
<name>A0ABS3TF28_9BACT</name>
<feature type="domain" description="YhcG PDDEXK nuclease" evidence="1">
    <location>
        <begin position="175"/>
        <end position="323"/>
    </location>
</feature>
<reference evidence="3 4" key="1">
    <citation type="submission" date="2021-03" db="EMBL/GenBank/DDBJ databases">
        <authorList>
            <person name="Kim M.K."/>
        </authorList>
    </citation>
    <scope>NUCLEOTIDE SEQUENCE [LARGE SCALE GENOMIC DNA]</scope>
    <source>
        <strain evidence="3 4">BT507</strain>
    </source>
</reference>
<dbReference type="Gene3D" id="3.40.1350.10">
    <property type="match status" value="1"/>
</dbReference>
<organism evidence="3 4">
    <name type="scientific">Hymenobacter defluvii</name>
    <dbReference type="NCBI Taxonomy" id="2054411"/>
    <lineage>
        <taxon>Bacteria</taxon>
        <taxon>Pseudomonadati</taxon>
        <taxon>Bacteroidota</taxon>
        <taxon>Cytophagia</taxon>
        <taxon>Cytophagales</taxon>
        <taxon>Hymenobacteraceae</taxon>
        <taxon>Hymenobacter</taxon>
    </lineage>
</organism>
<dbReference type="InterPro" id="IPR009362">
    <property type="entry name" value="YhcG_C"/>
</dbReference>
<evidence type="ECO:0000259" key="1">
    <source>
        <dbReference type="Pfam" id="PF06250"/>
    </source>
</evidence>
<accession>A0ABS3TF28</accession>
<protein>
    <submittedName>
        <fullName evidence="3">DUF1016 family protein</fullName>
    </submittedName>
</protein>
<dbReference type="InterPro" id="IPR041527">
    <property type="entry name" value="YhcG_N"/>
</dbReference>
<dbReference type="Pfam" id="PF17761">
    <property type="entry name" value="DUF1016_N"/>
    <property type="match status" value="1"/>
</dbReference>
<dbReference type="InterPro" id="IPR011856">
    <property type="entry name" value="tRNA_endonuc-like_dom_sf"/>
</dbReference>
<dbReference type="PANTHER" id="PTHR30547:SF0">
    <property type="entry name" value="BLR8175 PROTEIN"/>
    <property type="match status" value="1"/>
</dbReference>
<gene>
    <name evidence="3" type="ORF">J4D97_16425</name>
</gene>
<evidence type="ECO:0000313" key="3">
    <source>
        <dbReference type="EMBL" id="MBO3272244.1"/>
    </source>
</evidence>
<dbReference type="Pfam" id="PF06250">
    <property type="entry name" value="YhcG_C"/>
    <property type="match status" value="1"/>
</dbReference>
<feature type="domain" description="YhcG N-terminal" evidence="2">
    <location>
        <begin position="17"/>
        <end position="152"/>
    </location>
</feature>
<dbReference type="EMBL" id="JAGETX010000010">
    <property type="protein sequence ID" value="MBO3272244.1"/>
    <property type="molecule type" value="Genomic_DNA"/>
</dbReference>
<sequence length="355" mass="41325">MTSPLAPDYQQLLLDMTARVRQAQYQALRLVNRQQLELYWELGRLIVERQQQYGWGKQVVETLARDLQRELAGLRGFSATNLWRMRSFYLAYPQPEEKLAQAVRELGWGHNITLLEQCADPAERLFYAVQARRHSWSRHVLSHQISTRAYQKTLQAQHNFATTLPPEQLPTATLAIKDEYTFDFLALTEEYSEYELEQQLLSNVRRFLQEMGGDFTFVGNQYRLELEGNEYFIDLLFYHRGLQCLVALELKITEFRPEYAGKMNFYLSLLNEQVRKPHEQPSIGIIICRSKQRTIVEFALRDVSKPIGVATYTLTDTLPTELRPFFPSNEELVRRLDAVTAALQAPAKIDPTEKS</sequence>
<dbReference type="InterPro" id="IPR053148">
    <property type="entry name" value="PD-DEXK-like_domain"/>
</dbReference>
<evidence type="ECO:0000313" key="4">
    <source>
        <dbReference type="Proteomes" id="UP000670527"/>
    </source>
</evidence>
<comment type="caution">
    <text evidence="3">The sequence shown here is derived from an EMBL/GenBank/DDBJ whole genome shotgun (WGS) entry which is preliminary data.</text>
</comment>
<evidence type="ECO:0000259" key="2">
    <source>
        <dbReference type="Pfam" id="PF17761"/>
    </source>
</evidence>
<dbReference type="RefSeq" id="WP_208308518.1">
    <property type="nucleotide sequence ID" value="NZ_JAGETX010000010.1"/>
</dbReference>